<accession>A0ABQ8JQV8</accession>
<reference evidence="1 2" key="2">
    <citation type="journal article" date="2022" name="Mol. Biol. Evol.">
        <title>Comparative Genomics Reveals Insights into the Divergent Evolution of Astigmatic Mites and Household Pest Adaptations.</title>
        <authorList>
            <person name="Xiong Q."/>
            <person name="Wan A.T."/>
            <person name="Liu X."/>
            <person name="Fung C.S."/>
            <person name="Xiao X."/>
            <person name="Malainual N."/>
            <person name="Hou J."/>
            <person name="Wang L."/>
            <person name="Wang M."/>
            <person name="Yang K.Y."/>
            <person name="Cui Y."/>
            <person name="Leung E.L."/>
            <person name="Nong W."/>
            <person name="Shin S.K."/>
            <person name="Au S.W."/>
            <person name="Jeong K.Y."/>
            <person name="Chew F.T."/>
            <person name="Hui J.H."/>
            <person name="Leung T.F."/>
            <person name="Tungtrongchitr A."/>
            <person name="Zhong N."/>
            <person name="Liu Z."/>
            <person name="Tsui S.K."/>
        </authorList>
    </citation>
    <scope>NUCLEOTIDE SEQUENCE [LARGE SCALE GENOMIC DNA]</scope>
    <source>
        <strain evidence="1">Derp</strain>
    </source>
</reference>
<dbReference type="EMBL" id="NJHN03000024">
    <property type="protein sequence ID" value="KAH9425002.1"/>
    <property type="molecule type" value="Genomic_DNA"/>
</dbReference>
<reference evidence="1 2" key="1">
    <citation type="journal article" date="2018" name="J. Allergy Clin. Immunol.">
        <title>High-quality assembly of Dermatophagoides pteronyssinus genome and transcriptome reveals a wide range of novel allergens.</title>
        <authorList>
            <person name="Liu X.Y."/>
            <person name="Yang K.Y."/>
            <person name="Wang M.Q."/>
            <person name="Kwok J.S."/>
            <person name="Zeng X."/>
            <person name="Yang Z."/>
            <person name="Xiao X.J."/>
            <person name="Lau C.P."/>
            <person name="Li Y."/>
            <person name="Huang Z.M."/>
            <person name="Ba J.G."/>
            <person name="Yim A.K."/>
            <person name="Ouyang C.Y."/>
            <person name="Ngai S.M."/>
            <person name="Chan T.F."/>
            <person name="Leung E.L."/>
            <person name="Liu L."/>
            <person name="Liu Z.G."/>
            <person name="Tsui S.K."/>
        </authorList>
    </citation>
    <scope>NUCLEOTIDE SEQUENCE [LARGE SCALE GENOMIC DNA]</scope>
    <source>
        <strain evidence="1">Derp</strain>
    </source>
</reference>
<keyword evidence="2" id="KW-1185">Reference proteome</keyword>
<dbReference type="Proteomes" id="UP000887458">
    <property type="component" value="Unassembled WGS sequence"/>
</dbReference>
<sequence length="65" mass="7430">MDILYNVFSSTINTKFFVLDTSIKSIPCERKNSSYRCNLLSRLLNRISKLPVIGNFGIMSLTQAR</sequence>
<evidence type="ECO:0000313" key="1">
    <source>
        <dbReference type="EMBL" id="KAH9425002.1"/>
    </source>
</evidence>
<evidence type="ECO:0000313" key="2">
    <source>
        <dbReference type="Proteomes" id="UP000887458"/>
    </source>
</evidence>
<organism evidence="1 2">
    <name type="scientific">Dermatophagoides pteronyssinus</name>
    <name type="common">European house dust mite</name>
    <dbReference type="NCBI Taxonomy" id="6956"/>
    <lineage>
        <taxon>Eukaryota</taxon>
        <taxon>Metazoa</taxon>
        <taxon>Ecdysozoa</taxon>
        <taxon>Arthropoda</taxon>
        <taxon>Chelicerata</taxon>
        <taxon>Arachnida</taxon>
        <taxon>Acari</taxon>
        <taxon>Acariformes</taxon>
        <taxon>Sarcoptiformes</taxon>
        <taxon>Astigmata</taxon>
        <taxon>Psoroptidia</taxon>
        <taxon>Analgoidea</taxon>
        <taxon>Pyroglyphidae</taxon>
        <taxon>Dermatophagoidinae</taxon>
        <taxon>Dermatophagoides</taxon>
    </lineage>
</organism>
<protein>
    <submittedName>
        <fullName evidence="1">Uncharacterized protein</fullName>
    </submittedName>
</protein>
<comment type="caution">
    <text evidence="1">The sequence shown here is derived from an EMBL/GenBank/DDBJ whole genome shotgun (WGS) entry which is preliminary data.</text>
</comment>
<name>A0ABQ8JQV8_DERPT</name>
<gene>
    <name evidence="1" type="ORF">DERP_009227</name>
</gene>
<proteinExistence type="predicted"/>